<organism evidence="2 3">
    <name type="scientific">Rhodofomes roseus</name>
    <dbReference type="NCBI Taxonomy" id="34475"/>
    <lineage>
        <taxon>Eukaryota</taxon>
        <taxon>Fungi</taxon>
        <taxon>Dikarya</taxon>
        <taxon>Basidiomycota</taxon>
        <taxon>Agaricomycotina</taxon>
        <taxon>Agaricomycetes</taxon>
        <taxon>Polyporales</taxon>
        <taxon>Rhodofomes</taxon>
    </lineage>
</organism>
<dbReference type="RefSeq" id="XP_047782197.1">
    <property type="nucleotide sequence ID" value="XM_047922789.1"/>
</dbReference>
<gene>
    <name evidence="2" type="ORF">C8Q71DRAFT_740912</name>
</gene>
<dbReference type="EMBL" id="JADCUA010000004">
    <property type="protein sequence ID" value="KAH9840731.1"/>
    <property type="molecule type" value="Genomic_DNA"/>
</dbReference>
<comment type="caution">
    <text evidence="2">The sequence shown here is derived from an EMBL/GenBank/DDBJ whole genome shotgun (WGS) entry which is preliminary data.</text>
</comment>
<dbReference type="GeneID" id="72003521"/>
<protein>
    <submittedName>
        <fullName evidence="2">Uncharacterized protein</fullName>
    </submittedName>
</protein>
<evidence type="ECO:0000313" key="3">
    <source>
        <dbReference type="Proteomes" id="UP000814176"/>
    </source>
</evidence>
<keyword evidence="3" id="KW-1185">Reference proteome</keyword>
<evidence type="ECO:0000313" key="2">
    <source>
        <dbReference type="EMBL" id="KAH9840731.1"/>
    </source>
</evidence>
<name>A0ABQ8KSD9_9APHY</name>
<dbReference type="Proteomes" id="UP000814176">
    <property type="component" value="Unassembled WGS sequence"/>
</dbReference>
<accession>A0ABQ8KSD9</accession>
<proteinExistence type="predicted"/>
<feature type="chain" id="PRO_5046260871" evidence="1">
    <location>
        <begin position="18"/>
        <end position="201"/>
    </location>
</feature>
<feature type="signal peptide" evidence="1">
    <location>
        <begin position="1"/>
        <end position="17"/>
    </location>
</feature>
<reference evidence="2 3" key="1">
    <citation type="journal article" date="2021" name="Environ. Microbiol.">
        <title>Gene family expansions and transcriptome signatures uncover fungal adaptations to wood decay.</title>
        <authorList>
            <person name="Hage H."/>
            <person name="Miyauchi S."/>
            <person name="Viragh M."/>
            <person name="Drula E."/>
            <person name="Min B."/>
            <person name="Chaduli D."/>
            <person name="Navarro D."/>
            <person name="Favel A."/>
            <person name="Norest M."/>
            <person name="Lesage-Meessen L."/>
            <person name="Balint B."/>
            <person name="Merenyi Z."/>
            <person name="de Eugenio L."/>
            <person name="Morin E."/>
            <person name="Martinez A.T."/>
            <person name="Baldrian P."/>
            <person name="Stursova M."/>
            <person name="Martinez M.J."/>
            <person name="Novotny C."/>
            <person name="Magnuson J.K."/>
            <person name="Spatafora J.W."/>
            <person name="Maurice S."/>
            <person name="Pangilinan J."/>
            <person name="Andreopoulos W."/>
            <person name="LaButti K."/>
            <person name="Hundley H."/>
            <person name="Na H."/>
            <person name="Kuo A."/>
            <person name="Barry K."/>
            <person name="Lipzen A."/>
            <person name="Henrissat B."/>
            <person name="Riley R."/>
            <person name="Ahrendt S."/>
            <person name="Nagy L.G."/>
            <person name="Grigoriev I.V."/>
            <person name="Martin F."/>
            <person name="Rosso M.N."/>
        </authorList>
    </citation>
    <scope>NUCLEOTIDE SEQUENCE [LARGE SCALE GENOMIC DNA]</scope>
    <source>
        <strain evidence="2 3">CIRM-BRFM 1785</strain>
    </source>
</reference>
<evidence type="ECO:0000256" key="1">
    <source>
        <dbReference type="SAM" id="SignalP"/>
    </source>
</evidence>
<keyword evidence="1" id="KW-0732">Signal</keyword>
<sequence length="201" mass="20161">MFVSAALPAALVAGVLASPAAAALSARQDPCTALGAGASSSLTYTFQLEVANASATDSAASGTLALMNGSSDGLWWLKEIQQNSTGTFSGWTLQSGALIPTLSSNDSGLVGSDMPVPSGSIIQFAVTNNGSANAGAGQTPYCAVSDAGGQAALAVNGDANSFAVCQAPSLDWVLVYAASSDNNGTYTFDTCEQHYIYLTQA</sequence>